<accession>A0ABY2UR33</accession>
<dbReference type="RefSeq" id="WP_138165386.1">
    <property type="nucleotide sequence ID" value="NZ_VAUA01000015.1"/>
</dbReference>
<comment type="caution">
    <text evidence="1">The sequence shown here is derived from an EMBL/GenBank/DDBJ whole genome shotgun (WGS) entry which is preliminary data.</text>
</comment>
<dbReference type="Proteomes" id="UP000305041">
    <property type="component" value="Unassembled WGS sequence"/>
</dbReference>
<organism evidence="1 2">
    <name type="scientific">Parasedimentitalea maritima</name>
    <dbReference type="NCBI Taxonomy" id="2578117"/>
    <lineage>
        <taxon>Bacteria</taxon>
        <taxon>Pseudomonadati</taxon>
        <taxon>Pseudomonadota</taxon>
        <taxon>Alphaproteobacteria</taxon>
        <taxon>Rhodobacterales</taxon>
        <taxon>Paracoccaceae</taxon>
        <taxon>Parasedimentitalea</taxon>
    </lineage>
</organism>
<name>A0ABY2UR33_9RHOB</name>
<dbReference type="EMBL" id="VAUA01000015">
    <property type="protein sequence ID" value="TLP55508.1"/>
    <property type="molecule type" value="Genomic_DNA"/>
</dbReference>
<protein>
    <recommendedName>
        <fullName evidence="3">DNA-binding protein</fullName>
    </recommendedName>
</protein>
<evidence type="ECO:0000313" key="2">
    <source>
        <dbReference type="Proteomes" id="UP000305041"/>
    </source>
</evidence>
<reference evidence="1 2" key="1">
    <citation type="submission" date="2019-05" db="EMBL/GenBank/DDBJ databases">
        <title>Draft genome sequence of Pelagicola sp. DSW4-44.</title>
        <authorList>
            <person name="Oh J."/>
        </authorList>
    </citation>
    <scope>NUCLEOTIDE SEQUENCE [LARGE SCALE GENOMIC DNA]</scope>
    <source>
        <strain evidence="1 2">DSW4-44</strain>
    </source>
</reference>
<proteinExistence type="predicted"/>
<evidence type="ECO:0008006" key="3">
    <source>
        <dbReference type="Google" id="ProtNLM"/>
    </source>
</evidence>
<evidence type="ECO:0000313" key="1">
    <source>
        <dbReference type="EMBL" id="TLP55508.1"/>
    </source>
</evidence>
<gene>
    <name evidence="1" type="ORF">FEE96_22590</name>
</gene>
<sequence>MYAHYVSGVLRRMKRSRLTVEQRQELARRHAVGEDVNTLSKAYQVTIRQVYRVLADEKGDTRGRARVSKSVSFRAPTGEIDAFLASARGVGITGSSQAFRALVRMALGLFELFPNQLEDFNRSVWLIGKEGQLLNQLAKSVHKGKLRLTDEDRILLSKCIDVNKRLYDELRDILDEAKTRRGYALSQLSRAKGQGDG</sequence>
<keyword evidence="2" id="KW-1185">Reference proteome</keyword>